<feature type="region of interest" description="Disordered" evidence="1">
    <location>
        <begin position="1"/>
        <end position="23"/>
    </location>
</feature>
<evidence type="ECO:0000256" key="1">
    <source>
        <dbReference type="SAM" id="MobiDB-lite"/>
    </source>
</evidence>
<accession>A0AA40SP38</accession>
<evidence type="ECO:0000313" key="4">
    <source>
        <dbReference type="Proteomes" id="UP000549113"/>
    </source>
</evidence>
<organism evidence="3 4">
    <name type="scientific">Microbacterium invictum</name>
    <dbReference type="NCBI Taxonomy" id="515415"/>
    <lineage>
        <taxon>Bacteria</taxon>
        <taxon>Bacillati</taxon>
        <taxon>Actinomycetota</taxon>
        <taxon>Actinomycetes</taxon>
        <taxon>Micrococcales</taxon>
        <taxon>Microbacteriaceae</taxon>
        <taxon>Microbacterium</taxon>
    </lineage>
</organism>
<dbReference type="Proteomes" id="UP000549113">
    <property type="component" value="Unassembled WGS sequence"/>
</dbReference>
<keyword evidence="2" id="KW-0472">Membrane</keyword>
<evidence type="ECO:0000313" key="3">
    <source>
        <dbReference type="EMBL" id="MBB4139662.1"/>
    </source>
</evidence>
<keyword evidence="2" id="KW-0812">Transmembrane</keyword>
<dbReference type="EMBL" id="JACIFH010000001">
    <property type="protein sequence ID" value="MBB4139662.1"/>
    <property type="molecule type" value="Genomic_DNA"/>
</dbReference>
<gene>
    <name evidence="3" type="ORF">BKA10_001456</name>
</gene>
<keyword evidence="2" id="KW-1133">Transmembrane helix</keyword>
<evidence type="ECO:0000256" key="2">
    <source>
        <dbReference type="SAM" id="Phobius"/>
    </source>
</evidence>
<keyword evidence="4" id="KW-1185">Reference proteome</keyword>
<comment type="caution">
    <text evidence="3">The sequence shown here is derived from an EMBL/GenBank/DDBJ whole genome shotgun (WGS) entry which is preliminary data.</text>
</comment>
<feature type="transmembrane region" description="Helical" evidence="2">
    <location>
        <begin position="37"/>
        <end position="63"/>
    </location>
</feature>
<sequence length="66" mass="6410">MTSATALSPRSDAPPAPASRGSRSRGVAATLSVAGSAVAFLIAGLGLLTAPVAALLVFGPALFDLM</sequence>
<dbReference type="RefSeq" id="WP_183501269.1">
    <property type="nucleotide sequence ID" value="NZ_BAABCO010000001.1"/>
</dbReference>
<protein>
    <submittedName>
        <fullName evidence="3">Uncharacterized protein</fullName>
    </submittedName>
</protein>
<name>A0AA40SP38_9MICO</name>
<dbReference type="AlphaFoldDB" id="A0AA40SP38"/>
<reference evidence="3 4" key="1">
    <citation type="submission" date="2020-08" db="EMBL/GenBank/DDBJ databases">
        <title>Sequencing the genomes of 1000 actinobacteria strains.</title>
        <authorList>
            <person name="Klenk H.-P."/>
        </authorList>
    </citation>
    <scope>NUCLEOTIDE SEQUENCE [LARGE SCALE GENOMIC DNA]</scope>
    <source>
        <strain evidence="3 4">DSM 19600</strain>
    </source>
</reference>
<proteinExistence type="predicted"/>